<evidence type="ECO:0000256" key="1">
    <source>
        <dbReference type="SAM" id="SignalP"/>
    </source>
</evidence>
<dbReference type="InterPro" id="IPR001119">
    <property type="entry name" value="SLH_dom"/>
</dbReference>
<feature type="signal peptide" evidence="1">
    <location>
        <begin position="1"/>
        <end position="23"/>
    </location>
</feature>
<dbReference type="EMBL" id="AKVJ01000055">
    <property type="protein sequence ID" value="EIW16624.1"/>
    <property type="molecule type" value="Genomic_DNA"/>
</dbReference>
<dbReference type="OrthoDB" id="5845122at2"/>
<dbReference type="PROSITE" id="PS51272">
    <property type="entry name" value="SLH"/>
    <property type="match status" value="1"/>
</dbReference>
<evidence type="ECO:0000259" key="2">
    <source>
        <dbReference type="PROSITE" id="PS51272"/>
    </source>
</evidence>
<name>I9L8C4_9FIRM</name>
<keyword evidence="4" id="KW-1185">Reference proteome</keyword>
<reference evidence="3 4" key="1">
    <citation type="journal article" date="2012" name="J. Bacteriol.">
        <title>Draft Genome Sequences for Two Metal-Reducing Pelosinus fermentans Strains Isolated from a Cr(VI)-Contaminated Site and for Type Strain R7.</title>
        <authorList>
            <person name="Brown S.D."/>
            <person name="Podar M."/>
            <person name="Klingeman D.M."/>
            <person name="Johnson C.M."/>
            <person name="Yang Z.K."/>
            <person name="Utturkar S.M."/>
            <person name="Land M.L."/>
            <person name="Mosher J.J."/>
            <person name="Hurt R.A.Jr."/>
            <person name="Phelps T.J."/>
            <person name="Palumbo A.V."/>
            <person name="Arkin A.P."/>
            <person name="Hazen T.C."/>
            <person name="Elias D.A."/>
        </authorList>
    </citation>
    <scope>NUCLEOTIDE SEQUENCE [LARGE SCALE GENOMIC DNA]</scope>
    <source>
        <strain evidence="3 4">B4</strain>
    </source>
</reference>
<feature type="domain" description="SLH" evidence="2">
    <location>
        <begin position="23"/>
        <end position="86"/>
    </location>
</feature>
<proteinExistence type="predicted"/>
<comment type="caution">
    <text evidence="3">The sequence shown here is derived from an EMBL/GenBank/DDBJ whole genome shotgun (WGS) entry which is preliminary data.</text>
</comment>
<dbReference type="RefSeq" id="WP_007936856.1">
    <property type="nucleotide sequence ID" value="NZ_AKVJ01000055.1"/>
</dbReference>
<dbReference type="AlphaFoldDB" id="I9L8C4"/>
<accession>I9L8C4</accession>
<evidence type="ECO:0000313" key="3">
    <source>
        <dbReference type="EMBL" id="EIW16624.1"/>
    </source>
</evidence>
<keyword evidence="1" id="KW-0732">Signal</keyword>
<organism evidence="3 4">
    <name type="scientific">Pelosinus fermentans B4</name>
    <dbReference type="NCBI Taxonomy" id="1149862"/>
    <lineage>
        <taxon>Bacteria</taxon>
        <taxon>Bacillati</taxon>
        <taxon>Bacillota</taxon>
        <taxon>Negativicutes</taxon>
        <taxon>Selenomonadales</taxon>
        <taxon>Sporomusaceae</taxon>
        <taxon>Pelosinus</taxon>
    </lineage>
</organism>
<gene>
    <name evidence="3" type="ORF">FB4_0644</name>
</gene>
<protein>
    <submittedName>
        <fullName evidence="3">S-layer domain-containing protein</fullName>
    </submittedName>
</protein>
<sequence length="260" mass="28240" precursor="true">MKKKFVAIIALLVILSITGTALAAVQFEDVPAKHWSYAAIAELQRVGIIDGNQGDSASRGKTMTRYEMANIVEKAMENSGKATANQKALIDKLAIEFALELNKISTPAVKVEKKTGSIAISGDARVRWVDNGSGNTAFGQRFRLNLNADLNENTSFYGRLVGLNQNELGTYSNSSGLDRFNVADAAITTKNFYGTSLTVGRFSQQMDVGGYWMNTSGGVDGMKVTAGNKLKVTAGFANFSPYFGFMTGNANCQPRDYFYW</sequence>
<dbReference type="Proteomes" id="UP000004324">
    <property type="component" value="Unassembled WGS sequence"/>
</dbReference>
<dbReference type="PATRIC" id="fig|1149862.3.peg.3628"/>
<evidence type="ECO:0000313" key="4">
    <source>
        <dbReference type="Proteomes" id="UP000004324"/>
    </source>
</evidence>
<feature type="chain" id="PRO_5003722496" evidence="1">
    <location>
        <begin position="24"/>
        <end position="260"/>
    </location>
</feature>